<evidence type="ECO:0000313" key="2">
    <source>
        <dbReference type="EMBL" id="ETN44748.1"/>
    </source>
</evidence>
<dbReference type="AlphaFoldDB" id="W2S9N2"/>
<name>W2S9N2_CYPE1</name>
<dbReference type="VEuPathDB" id="FungiDB:HMPREF1541_10418"/>
<keyword evidence="3" id="KW-1185">Reference proteome</keyword>
<gene>
    <name evidence="2" type="ORF">HMPREF1541_10418</name>
</gene>
<dbReference type="Proteomes" id="UP000030752">
    <property type="component" value="Unassembled WGS sequence"/>
</dbReference>
<proteinExistence type="predicted"/>
<dbReference type="GeneID" id="19977757"/>
<feature type="region of interest" description="Disordered" evidence="1">
    <location>
        <begin position="101"/>
        <end position="186"/>
    </location>
</feature>
<feature type="compositionally biased region" description="Polar residues" evidence="1">
    <location>
        <begin position="168"/>
        <end position="181"/>
    </location>
</feature>
<dbReference type="RefSeq" id="XP_008713311.1">
    <property type="nucleotide sequence ID" value="XM_008715089.1"/>
</dbReference>
<organism evidence="2 3">
    <name type="scientific">Cyphellophora europaea (strain CBS 101466)</name>
    <name type="common">Phialophora europaea</name>
    <dbReference type="NCBI Taxonomy" id="1220924"/>
    <lineage>
        <taxon>Eukaryota</taxon>
        <taxon>Fungi</taxon>
        <taxon>Dikarya</taxon>
        <taxon>Ascomycota</taxon>
        <taxon>Pezizomycotina</taxon>
        <taxon>Eurotiomycetes</taxon>
        <taxon>Chaetothyriomycetidae</taxon>
        <taxon>Chaetothyriales</taxon>
        <taxon>Cyphellophoraceae</taxon>
        <taxon>Cyphellophora</taxon>
    </lineage>
</organism>
<dbReference type="HOGENOM" id="CLU_1102734_0_0_1"/>
<evidence type="ECO:0000313" key="3">
    <source>
        <dbReference type="Proteomes" id="UP000030752"/>
    </source>
</evidence>
<feature type="compositionally biased region" description="Basic and acidic residues" evidence="1">
    <location>
        <begin position="153"/>
        <end position="165"/>
    </location>
</feature>
<accession>W2S9N2</accession>
<dbReference type="EMBL" id="KB822714">
    <property type="protein sequence ID" value="ETN44748.1"/>
    <property type="molecule type" value="Genomic_DNA"/>
</dbReference>
<dbReference type="InParanoid" id="W2S9N2"/>
<reference evidence="2 3" key="1">
    <citation type="submission" date="2013-03" db="EMBL/GenBank/DDBJ databases">
        <title>The Genome Sequence of Phialophora europaea CBS 101466.</title>
        <authorList>
            <consortium name="The Broad Institute Genomics Platform"/>
            <person name="Cuomo C."/>
            <person name="de Hoog S."/>
            <person name="Gorbushina A."/>
            <person name="Walker B."/>
            <person name="Young S.K."/>
            <person name="Zeng Q."/>
            <person name="Gargeya S."/>
            <person name="Fitzgerald M."/>
            <person name="Haas B."/>
            <person name="Abouelleil A."/>
            <person name="Allen A.W."/>
            <person name="Alvarado L."/>
            <person name="Arachchi H.M."/>
            <person name="Berlin A.M."/>
            <person name="Chapman S.B."/>
            <person name="Gainer-Dewar J."/>
            <person name="Goldberg J."/>
            <person name="Griggs A."/>
            <person name="Gujja S."/>
            <person name="Hansen M."/>
            <person name="Howarth C."/>
            <person name="Imamovic A."/>
            <person name="Ireland A."/>
            <person name="Larimer J."/>
            <person name="McCowan C."/>
            <person name="Murphy C."/>
            <person name="Pearson M."/>
            <person name="Poon T.W."/>
            <person name="Priest M."/>
            <person name="Roberts A."/>
            <person name="Saif S."/>
            <person name="Shea T."/>
            <person name="Sisk P."/>
            <person name="Sykes S."/>
            <person name="Wortman J."/>
            <person name="Nusbaum C."/>
            <person name="Birren B."/>
        </authorList>
    </citation>
    <scope>NUCLEOTIDE SEQUENCE [LARGE SCALE GENOMIC DNA]</scope>
    <source>
        <strain evidence="2 3">CBS 101466</strain>
    </source>
</reference>
<sequence>MRFDVASEEVRNAAKDLRFNLKDLVPVPDKKLRWRVPKQKLKEKRELGHFMNLYFKQEHPQVVKQLEAKGLKIIELRGPDILYFGSDFFVEENEILIYIRSPDPEKPPTAPIASVEREDPDPSSRAPSGDQARDSASSPNELAASEHPANSRYDGDHRGASHIETESQDGANISPSTTSAHQGDHSDEDVLLQLMRQRLEAVVRHRHNDQDLSGSLALGMGDKLEVREFEDLKVTAGLFAALTMGIKVARIQ</sequence>
<protein>
    <submittedName>
        <fullName evidence="2">Uncharacterized protein</fullName>
    </submittedName>
</protein>
<evidence type="ECO:0000256" key="1">
    <source>
        <dbReference type="SAM" id="MobiDB-lite"/>
    </source>
</evidence>